<keyword evidence="5" id="KW-1185">Reference proteome</keyword>
<dbReference type="EMBL" id="JACZZA010000001">
    <property type="protein sequence ID" value="MBE1159444.1"/>
    <property type="molecule type" value="Genomic_DNA"/>
</dbReference>
<feature type="transmembrane region" description="Helical" evidence="2">
    <location>
        <begin position="12"/>
        <end position="33"/>
    </location>
</feature>
<comment type="caution">
    <text evidence="4">The sequence shown here is derived from an EMBL/GenBank/DDBJ whole genome shotgun (WGS) entry which is preliminary data.</text>
</comment>
<accession>A0ABR9G610</accession>
<feature type="transmembrane region" description="Helical" evidence="2">
    <location>
        <begin position="316"/>
        <end position="333"/>
    </location>
</feature>
<keyword evidence="2" id="KW-0812">Transmembrane</keyword>
<reference evidence="4 5" key="1">
    <citation type="submission" date="2020-09" db="EMBL/GenBank/DDBJ databases">
        <title>Dyella sp. 7MK23 isolated from forest soil.</title>
        <authorList>
            <person name="Fu J."/>
        </authorList>
    </citation>
    <scope>NUCLEOTIDE SEQUENCE [LARGE SCALE GENOMIC DNA]</scope>
    <source>
        <strain evidence="4 5">7MK23</strain>
    </source>
</reference>
<dbReference type="RefSeq" id="WP_192554267.1">
    <property type="nucleotide sequence ID" value="NZ_JACZZA010000001.1"/>
</dbReference>
<feature type="region of interest" description="Disordered" evidence="1">
    <location>
        <begin position="547"/>
        <end position="590"/>
    </location>
</feature>
<feature type="transmembrane region" description="Helical" evidence="2">
    <location>
        <begin position="114"/>
        <end position="134"/>
    </location>
</feature>
<organism evidence="4 5">
    <name type="scientific">Dyella acidiphila</name>
    <dbReference type="NCBI Taxonomy" id="2775866"/>
    <lineage>
        <taxon>Bacteria</taxon>
        <taxon>Pseudomonadati</taxon>
        <taxon>Pseudomonadota</taxon>
        <taxon>Gammaproteobacteria</taxon>
        <taxon>Lysobacterales</taxon>
        <taxon>Rhodanobacteraceae</taxon>
        <taxon>Dyella</taxon>
    </lineage>
</organism>
<evidence type="ECO:0000259" key="3">
    <source>
        <dbReference type="Pfam" id="PF05569"/>
    </source>
</evidence>
<dbReference type="InterPro" id="IPR008756">
    <property type="entry name" value="Peptidase_M56"/>
</dbReference>
<evidence type="ECO:0000313" key="4">
    <source>
        <dbReference type="EMBL" id="MBE1159444.1"/>
    </source>
</evidence>
<dbReference type="Pfam" id="PF05569">
    <property type="entry name" value="Peptidase_M56"/>
    <property type="match status" value="1"/>
</dbReference>
<name>A0ABR9G610_9GAMM</name>
<dbReference type="CDD" id="cd07341">
    <property type="entry name" value="M56_BlaR1_MecR1_like"/>
    <property type="match status" value="1"/>
</dbReference>
<sequence>MDTLFDLADSIFLRLAWAAAQATVLIGALWLLSRWVPRLSPAIRCMLWWLVAAQLIVGMTVNAPIELHWLPAQHVTAVVTHTAMPATGTGARVSAVMTTVANDDGAEDLPAWSWQRSLVVLWLLGVLLQALFALRQWHANRALVRASQPLRDASLQLLCAEQAHALGLRHVPHLRISAAITSPQVTGWWRPLVLLPAQQNLSSEELGMALAHELAHLHRGDLWLGWVPAIAQRLFFFHPLVVWAMREYAIYREAACDAQVVQHQHAAPHSYGHLLLRLGVAHPPHAGLAGASSTFQNLKRRLTLLQQSDAMPRTHGWLLVGLIAVIGILPYRVTATSVVQDAVYTAPPAPPAPPAAPALPAAPAPVAPLAAAAIPAPPAPPPAPPAPPAPPHAFGFARHVDIDTTANASQGIALFDGDTVMINGSDADEATAQRLHNSGNPLLWFRRGNRAYVVHDDALIQQAKRAYVPIAEMARAQGELAGKQGELAGQQGGIAARQGALANREAQVADRRAQLEAARASAQASQEAGREAGFTGQLAGITAEEQEISRENRELEQEAAQMSKRAEALAKQQTALSAQQEDANRRAEQELDKVLDKAIAQGLAQPAAR</sequence>
<evidence type="ECO:0000256" key="1">
    <source>
        <dbReference type="SAM" id="MobiDB-lite"/>
    </source>
</evidence>
<feature type="domain" description="Peptidase M56" evidence="3">
    <location>
        <begin position="19"/>
        <end position="305"/>
    </location>
</feature>
<feature type="transmembrane region" description="Helical" evidence="2">
    <location>
        <begin position="45"/>
        <end position="65"/>
    </location>
</feature>
<dbReference type="PANTHER" id="PTHR34978:SF3">
    <property type="entry name" value="SLR0241 PROTEIN"/>
    <property type="match status" value="1"/>
</dbReference>
<evidence type="ECO:0000313" key="5">
    <source>
        <dbReference type="Proteomes" id="UP000651010"/>
    </source>
</evidence>
<protein>
    <submittedName>
        <fullName evidence="4">Peptidase M56</fullName>
    </submittedName>
</protein>
<proteinExistence type="predicted"/>
<dbReference type="InterPro" id="IPR052173">
    <property type="entry name" value="Beta-lactam_resp_regulator"/>
</dbReference>
<evidence type="ECO:0000256" key="2">
    <source>
        <dbReference type="SAM" id="Phobius"/>
    </source>
</evidence>
<feature type="compositionally biased region" description="Basic and acidic residues" evidence="1">
    <location>
        <begin position="547"/>
        <end position="556"/>
    </location>
</feature>
<dbReference type="PANTHER" id="PTHR34978">
    <property type="entry name" value="POSSIBLE SENSOR-TRANSDUCER PROTEIN BLAR"/>
    <property type="match status" value="1"/>
</dbReference>
<feature type="compositionally biased region" description="Polar residues" evidence="1">
    <location>
        <begin position="571"/>
        <end position="581"/>
    </location>
</feature>
<keyword evidence="2" id="KW-0472">Membrane</keyword>
<keyword evidence="2" id="KW-1133">Transmembrane helix</keyword>
<dbReference type="Proteomes" id="UP000651010">
    <property type="component" value="Unassembled WGS sequence"/>
</dbReference>
<gene>
    <name evidence="4" type="ORF">IGX34_03535</name>
</gene>